<feature type="compositionally biased region" description="Basic and acidic residues" evidence="3">
    <location>
        <begin position="860"/>
        <end position="870"/>
    </location>
</feature>
<proteinExistence type="predicted"/>
<dbReference type="OMA" id="GEMADNH"/>
<sequence length="932" mass="105226">MASKAKTETTTTPGKSSPATPRIAKLSRAVNKSEPNNSPSPTPSSRPSLDRSSPNSKSSVERRSPKVPTPPEKTQARVAVKGSEPQTRLTQIKEDLKKANEKISLLEKEKAKAIDELKEAKKEAEEAAGKLDDALKAQKNVVENSEVEKFQAVEAGIEAVQKKEEELKKELENVKNQHASDSAALLSLTQELEKVNEELAAANDAKSKALSQADDSSKTAEIHAEKVDILSSELTRLKALLDSTREKKAISGNELVTKLEDEIMVLKRDLDKARSFEAEVKKQVMIIEKLNIDLEAAKMAESCANSSSEEWKSKAKELEDKLEEANKLERAASVSLESVMKQLEGSNDKLRDTESEITNLKEKAGRFEAEVKEQEMIIKKLNVDLEAAKMAESRAHSSSEEWKNKAKELEEKLEEANKLERTASISLESVMKQLEESNDKLHDTESEITDLKEKIVTLETTIARQKEDLEKSEKRLGDAEEELSKIEKEVENLKSELETVEEEKNRALQKEQDAALSVQRLSEQKRKLLSDLENSKEEEEKSKKAMESLASALHEVSSEGRELKEKLMSQGDHEYETQIEDLKLVIKATNEKYETMLDEARHEIDVLLSAVEQTKKHFESSKTDWEMKEANLVNYVKKMEEDVASMGKEMNRLDNLLKRTEEEADAAWKKEAQTKDSLKEAEGEVVYLQETLGEAKAESMKLKENLLDKETEFQSVIHENEDLRAKEDVSLKKIEELSKLLEEAILAKKKAEEENVELSETEKEYDVLPKVVEFSSENGHKSVEEKSPKVETIDDETPQEQISNGKSNGNDSRLEEEDMNGKPEAITEKKEKKEESPDDDKDDSVEVIFKMWESCQIEKKEAFPEKKTELESQEEEEDSSKLDESDKTSTENIDEIGNTEDQLAMEKKIKKKKTLLGKVGNLLKKKAPVNPK</sequence>
<accession>A0A087G7P8</accession>
<evidence type="ECO:0000313" key="5">
    <source>
        <dbReference type="Proteomes" id="UP000029120"/>
    </source>
</evidence>
<dbReference type="Gramene" id="KFK25900">
    <property type="protein sequence ID" value="KFK25900"/>
    <property type="gene ID" value="AALP_AA8G177200"/>
</dbReference>
<feature type="region of interest" description="Disordered" evidence="3">
    <location>
        <begin position="860"/>
        <end position="901"/>
    </location>
</feature>
<dbReference type="Gene3D" id="1.20.5.340">
    <property type="match status" value="1"/>
</dbReference>
<reference evidence="5" key="1">
    <citation type="journal article" date="2015" name="Nat. Plants">
        <title>Genome expansion of Arabis alpina linked with retrotransposition and reduced symmetric DNA methylation.</title>
        <authorList>
            <person name="Willing E.M."/>
            <person name="Rawat V."/>
            <person name="Mandakova T."/>
            <person name="Maumus F."/>
            <person name="James G.V."/>
            <person name="Nordstroem K.J."/>
            <person name="Becker C."/>
            <person name="Warthmann N."/>
            <person name="Chica C."/>
            <person name="Szarzynska B."/>
            <person name="Zytnicki M."/>
            <person name="Albani M.C."/>
            <person name="Kiefer C."/>
            <person name="Bergonzi S."/>
            <person name="Castaings L."/>
            <person name="Mateos J.L."/>
            <person name="Berns M.C."/>
            <person name="Bujdoso N."/>
            <person name="Piofczyk T."/>
            <person name="de Lorenzo L."/>
            <person name="Barrero-Sicilia C."/>
            <person name="Mateos I."/>
            <person name="Piednoel M."/>
            <person name="Hagmann J."/>
            <person name="Chen-Min-Tao R."/>
            <person name="Iglesias-Fernandez R."/>
            <person name="Schuster S.C."/>
            <person name="Alonso-Blanco C."/>
            <person name="Roudier F."/>
            <person name="Carbonero P."/>
            <person name="Paz-Ares J."/>
            <person name="Davis S.J."/>
            <person name="Pecinka A."/>
            <person name="Quesneville H."/>
            <person name="Colot V."/>
            <person name="Lysak M.A."/>
            <person name="Weigel D."/>
            <person name="Coupland G."/>
            <person name="Schneeberger K."/>
        </authorList>
    </citation>
    <scope>NUCLEOTIDE SEQUENCE [LARGE SCALE GENOMIC DNA]</scope>
    <source>
        <strain evidence="5">cv. Pajares</strain>
    </source>
</reference>
<feature type="compositionally biased region" description="Polar residues" evidence="3">
    <location>
        <begin position="799"/>
        <end position="811"/>
    </location>
</feature>
<organism evidence="4 5">
    <name type="scientific">Arabis alpina</name>
    <name type="common">Alpine rock-cress</name>
    <dbReference type="NCBI Taxonomy" id="50452"/>
    <lineage>
        <taxon>Eukaryota</taxon>
        <taxon>Viridiplantae</taxon>
        <taxon>Streptophyta</taxon>
        <taxon>Embryophyta</taxon>
        <taxon>Tracheophyta</taxon>
        <taxon>Spermatophyta</taxon>
        <taxon>Magnoliopsida</taxon>
        <taxon>eudicotyledons</taxon>
        <taxon>Gunneridae</taxon>
        <taxon>Pentapetalae</taxon>
        <taxon>rosids</taxon>
        <taxon>malvids</taxon>
        <taxon>Brassicales</taxon>
        <taxon>Brassicaceae</taxon>
        <taxon>Arabideae</taxon>
        <taxon>Arabis</taxon>
    </lineage>
</organism>
<feature type="region of interest" description="Disordered" evidence="3">
    <location>
        <begin position="1"/>
        <end position="92"/>
    </location>
</feature>
<dbReference type="EMBL" id="CM002876">
    <property type="protein sequence ID" value="KFK25900.1"/>
    <property type="molecule type" value="Genomic_DNA"/>
</dbReference>
<evidence type="ECO:0000256" key="1">
    <source>
        <dbReference type="ARBA" id="ARBA00023054"/>
    </source>
</evidence>
<keyword evidence="1 2" id="KW-0175">Coiled coil</keyword>
<feature type="region of interest" description="Disordered" evidence="3">
    <location>
        <begin position="749"/>
        <end position="847"/>
    </location>
</feature>
<evidence type="ECO:0008006" key="6">
    <source>
        <dbReference type="Google" id="ProtNLM"/>
    </source>
</evidence>
<protein>
    <recommendedName>
        <fullName evidence="6">WEB family protein</fullName>
    </recommendedName>
</protein>
<dbReference type="OrthoDB" id="6350175at2759"/>
<feature type="coiled-coil region" evidence="2">
    <location>
        <begin position="308"/>
        <end position="552"/>
    </location>
</feature>
<dbReference type="PANTHER" id="PTHR23160:SF20">
    <property type="entry name" value="OS02G0439200 PROTEIN"/>
    <property type="match status" value="1"/>
</dbReference>
<feature type="compositionally biased region" description="Basic and acidic residues" evidence="3">
    <location>
        <begin position="778"/>
        <end position="792"/>
    </location>
</feature>
<dbReference type="GO" id="GO:0005875">
    <property type="term" value="C:microtubule associated complex"/>
    <property type="evidence" value="ECO:0007669"/>
    <property type="project" value="EnsemblPlants"/>
</dbReference>
<feature type="compositionally biased region" description="Basic and acidic residues" evidence="3">
    <location>
        <begin position="819"/>
        <end position="835"/>
    </location>
</feature>
<name>A0A087G7P8_ARAAL</name>
<dbReference type="GO" id="GO:0009524">
    <property type="term" value="C:phragmoplast"/>
    <property type="evidence" value="ECO:0007669"/>
    <property type="project" value="EnsemblPlants"/>
</dbReference>
<dbReference type="PANTHER" id="PTHR23160">
    <property type="entry name" value="SYNAPTONEMAL COMPLEX PROTEIN-RELATED"/>
    <property type="match status" value="1"/>
</dbReference>
<dbReference type="GO" id="GO:0007131">
    <property type="term" value="P:reciprocal meiotic recombination"/>
    <property type="evidence" value="ECO:0007669"/>
    <property type="project" value="TreeGrafter"/>
</dbReference>
<evidence type="ECO:0000256" key="3">
    <source>
        <dbReference type="SAM" id="MobiDB-lite"/>
    </source>
</evidence>
<dbReference type="SUPFAM" id="SSF57997">
    <property type="entry name" value="Tropomyosin"/>
    <property type="match status" value="1"/>
</dbReference>
<dbReference type="eggNOG" id="ENOG502QSCE">
    <property type="taxonomic scope" value="Eukaryota"/>
</dbReference>
<dbReference type="GO" id="GO:0080175">
    <property type="term" value="P:phragmoplast microtubule organization"/>
    <property type="evidence" value="ECO:0007669"/>
    <property type="project" value="EnsemblPlants"/>
</dbReference>
<evidence type="ECO:0000313" key="4">
    <source>
        <dbReference type="EMBL" id="KFK25900.1"/>
    </source>
</evidence>
<feature type="compositionally biased region" description="Low complexity" evidence="3">
    <location>
        <begin position="45"/>
        <end position="56"/>
    </location>
</feature>
<evidence type="ECO:0000256" key="2">
    <source>
        <dbReference type="SAM" id="Coils"/>
    </source>
</evidence>
<gene>
    <name evidence="4" type="ordered locus">AALP_Aa8g177200</name>
</gene>
<feature type="compositionally biased region" description="Basic and acidic residues" evidence="3">
    <location>
        <begin position="879"/>
        <end position="889"/>
    </location>
</feature>
<feature type="compositionally biased region" description="Basic and acidic residues" evidence="3">
    <location>
        <begin position="556"/>
        <end position="571"/>
    </location>
</feature>
<dbReference type="Proteomes" id="UP000029120">
    <property type="component" value="Chromosome 8"/>
</dbReference>
<feature type="region of interest" description="Disordered" evidence="3">
    <location>
        <begin position="552"/>
        <end position="571"/>
    </location>
</feature>
<keyword evidence="5" id="KW-1185">Reference proteome</keyword>
<dbReference type="AlphaFoldDB" id="A0A087G7P8"/>
<feature type="compositionally biased region" description="Polar residues" evidence="3">
    <location>
        <begin position="8"/>
        <end position="19"/>
    </location>
</feature>
<feature type="compositionally biased region" description="Acidic residues" evidence="3">
    <location>
        <begin position="836"/>
        <end position="845"/>
    </location>
</feature>